<keyword evidence="2" id="KW-0479">Metal-binding</keyword>
<comment type="subcellular location">
    <subcellularLocation>
        <location evidence="1">Nucleus</location>
    </subcellularLocation>
</comment>
<evidence type="ECO:0000256" key="4">
    <source>
        <dbReference type="ARBA" id="ARBA00022833"/>
    </source>
</evidence>
<keyword evidence="5" id="KW-0539">Nucleus</keyword>
<evidence type="ECO:0000256" key="6">
    <source>
        <dbReference type="PROSITE-ProRule" id="PRU00042"/>
    </source>
</evidence>
<dbReference type="Gene3D" id="3.30.160.60">
    <property type="entry name" value="Classic Zinc Finger"/>
    <property type="match status" value="1"/>
</dbReference>
<feature type="domain" description="C2H2-type" evidence="7">
    <location>
        <begin position="500"/>
        <end position="527"/>
    </location>
</feature>
<dbReference type="InterPro" id="IPR051643">
    <property type="entry name" value="Transcr_Reg_ZincFinger"/>
</dbReference>
<dbReference type="InterPro" id="IPR036236">
    <property type="entry name" value="Znf_C2H2_sf"/>
</dbReference>
<evidence type="ECO:0000313" key="8">
    <source>
        <dbReference type="EMBL" id="ODV90714.1"/>
    </source>
</evidence>
<reference evidence="9" key="1">
    <citation type="submission" date="2016-02" db="EMBL/GenBank/DDBJ databases">
        <title>Comparative genomics of biotechnologically important yeasts.</title>
        <authorList>
            <consortium name="DOE Joint Genome Institute"/>
            <person name="Riley R."/>
            <person name="Haridas S."/>
            <person name="Wolfe K.H."/>
            <person name="Lopes M.R."/>
            <person name="Hittinger C.T."/>
            <person name="Goker M."/>
            <person name="Salamov A."/>
            <person name="Wisecaver J."/>
            <person name="Long T.M."/>
            <person name="Aerts A.L."/>
            <person name="Barry K."/>
            <person name="Choi C."/>
            <person name="Clum A."/>
            <person name="Coughlan A.Y."/>
            <person name="Deshpande S."/>
            <person name="Douglass A.P."/>
            <person name="Hanson S.J."/>
            <person name="Klenk H.-P."/>
            <person name="Labutti K."/>
            <person name="Lapidus A."/>
            <person name="Lindquist E."/>
            <person name="Lipzen A."/>
            <person name="Meier-Kolthoff J.P."/>
            <person name="Ohm R.A."/>
            <person name="Otillar R.P."/>
            <person name="Pangilinan J."/>
            <person name="Peng Y."/>
            <person name="Rokas A."/>
            <person name="Rosa C.A."/>
            <person name="Scheuner C."/>
            <person name="Sibirny A.A."/>
            <person name="Slot J.C."/>
            <person name="Stielow J.B."/>
            <person name="Sun H."/>
            <person name="Kurtzman C.P."/>
            <person name="Blackwell M."/>
            <person name="Jeffries T.W."/>
            <person name="Grigoriev I.V."/>
        </authorList>
    </citation>
    <scope>NUCLEOTIDE SEQUENCE [LARGE SCALE GENOMIC DNA]</scope>
    <source>
        <strain evidence="9">NRRL Y-17796</strain>
    </source>
</reference>
<proteinExistence type="predicted"/>
<dbReference type="InterPro" id="IPR013087">
    <property type="entry name" value="Znf_C2H2_type"/>
</dbReference>
<keyword evidence="3 6" id="KW-0863">Zinc-finger</keyword>
<evidence type="ECO:0000256" key="1">
    <source>
        <dbReference type="ARBA" id="ARBA00004123"/>
    </source>
</evidence>
<dbReference type="PROSITE" id="PS50157">
    <property type="entry name" value="ZINC_FINGER_C2H2_2"/>
    <property type="match status" value="1"/>
</dbReference>
<keyword evidence="4" id="KW-0862">Zinc</keyword>
<gene>
    <name evidence="8" type="ORF">CANCADRAFT_44356</name>
</gene>
<dbReference type="OrthoDB" id="9439903at2759"/>
<protein>
    <recommendedName>
        <fullName evidence="7">C2H2-type domain-containing protein</fullName>
    </recommendedName>
</protein>
<dbReference type="AlphaFoldDB" id="A0A1E4TG22"/>
<evidence type="ECO:0000313" key="9">
    <source>
        <dbReference type="Proteomes" id="UP000095023"/>
    </source>
</evidence>
<organism evidence="8 9">
    <name type="scientific">Tortispora caseinolytica NRRL Y-17796</name>
    <dbReference type="NCBI Taxonomy" id="767744"/>
    <lineage>
        <taxon>Eukaryota</taxon>
        <taxon>Fungi</taxon>
        <taxon>Dikarya</taxon>
        <taxon>Ascomycota</taxon>
        <taxon>Saccharomycotina</taxon>
        <taxon>Trigonopsidomycetes</taxon>
        <taxon>Trigonopsidales</taxon>
        <taxon>Trigonopsidaceae</taxon>
        <taxon>Tortispora</taxon>
    </lineage>
</organism>
<dbReference type="GO" id="GO:0005634">
    <property type="term" value="C:nucleus"/>
    <property type="evidence" value="ECO:0007669"/>
    <property type="project" value="UniProtKB-SubCell"/>
</dbReference>
<evidence type="ECO:0000256" key="3">
    <source>
        <dbReference type="ARBA" id="ARBA00022771"/>
    </source>
</evidence>
<dbReference type="PANTHER" id="PTHR24396:SF19">
    <property type="entry name" value="FI01119P"/>
    <property type="match status" value="1"/>
</dbReference>
<dbReference type="GO" id="GO:0008270">
    <property type="term" value="F:zinc ion binding"/>
    <property type="evidence" value="ECO:0007669"/>
    <property type="project" value="UniProtKB-KW"/>
</dbReference>
<dbReference type="EMBL" id="KV453842">
    <property type="protein sequence ID" value="ODV90714.1"/>
    <property type="molecule type" value="Genomic_DNA"/>
</dbReference>
<dbReference type="SMART" id="SM00355">
    <property type="entry name" value="ZnF_C2H2"/>
    <property type="match status" value="2"/>
</dbReference>
<dbReference type="PANTHER" id="PTHR24396">
    <property type="entry name" value="ZINC FINGER PROTEIN"/>
    <property type="match status" value="1"/>
</dbReference>
<dbReference type="GO" id="GO:0000978">
    <property type="term" value="F:RNA polymerase II cis-regulatory region sequence-specific DNA binding"/>
    <property type="evidence" value="ECO:0007669"/>
    <property type="project" value="TreeGrafter"/>
</dbReference>
<accession>A0A1E4TG22</accession>
<sequence length="620" mass="67975">MIFDSIPFISFPSSSPSFSVNDILTALLSVAVLWETLHALLRVFRSYSKQYNSSTKASLFPDQCFIDKRLNETSAGSPVPCAISAPMSYYMAPNQEGDSITWFLDETNNRPNAYEFNLPNGMLTAPQTRTDFQADSNGLNANQSQQIAFEELAATQFQENIALNEPSNNFPAKQAWNARPFVTAPHSIARMQMLQAQGLVLPDSAAVNQDFNQQVTGLEDIDSLSALGFIPTMLDSNPGSLSNSVSSAEDTMKLPFDIASMSQASVSNLSSGCGDSDLDIYLSSMGDGKYLSSNMNLRTSDLSELPSDFHPGKSYPLGGEFTLKENAFTAPPTNANLHIHHSQGHVTASESPTVEDGFTPMDNANAALFDASFAIGKPVSKRGLIVDNILSPSSLNTQTSQEHFARSYSPSYGRQMTNVPHTYNAPNSIVDLRLSAVSNNSLSPIHSSPYSDQESVVSGHSHYSNHSVTSVMGYDHSNDAVREKTFNIKTDVGSGQTRIYSCPYCPSTFKIKGYLTRHLKKHADIMAYTCPYFDKTSNTPCHSTGGFSRRDTYKTHLKSRHFIYPVKAKLKERTDLPGKCAGCHMEFRNASDWFASHVDTGMCSGLKITPDQGNASRRRK</sequence>
<dbReference type="GO" id="GO:0000981">
    <property type="term" value="F:DNA-binding transcription factor activity, RNA polymerase II-specific"/>
    <property type="evidence" value="ECO:0007669"/>
    <property type="project" value="TreeGrafter"/>
</dbReference>
<dbReference type="SUPFAM" id="SSF57667">
    <property type="entry name" value="beta-beta-alpha zinc fingers"/>
    <property type="match status" value="1"/>
</dbReference>
<dbReference type="Proteomes" id="UP000095023">
    <property type="component" value="Unassembled WGS sequence"/>
</dbReference>
<evidence type="ECO:0000259" key="7">
    <source>
        <dbReference type="PROSITE" id="PS50157"/>
    </source>
</evidence>
<dbReference type="PROSITE" id="PS00028">
    <property type="entry name" value="ZINC_FINGER_C2H2_1"/>
    <property type="match status" value="1"/>
</dbReference>
<evidence type="ECO:0000256" key="2">
    <source>
        <dbReference type="ARBA" id="ARBA00022723"/>
    </source>
</evidence>
<keyword evidence="9" id="KW-1185">Reference proteome</keyword>
<evidence type="ECO:0000256" key="5">
    <source>
        <dbReference type="ARBA" id="ARBA00023242"/>
    </source>
</evidence>
<name>A0A1E4TG22_9ASCO</name>